<evidence type="ECO:0000256" key="1">
    <source>
        <dbReference type="ARBA" id="ARBA00007637"/>
    </source>
</evidence>
<dbReference type="PANTHER" id="PTHR43000">
    <property type="entry name" value="DTDP-D-GLUCOSE 4,6-DEHYDRATASE-RELATED"/>
    <property type="match status" value="1"/>
</dbReference>
<evidence type="ECO:0000313" key="3">
    <source>
        <dbReference type="EMBL" id="SBW08608.1"/>
    </source>
</evidence>
<feature type="domain" description="NAD-dependent epimerase/dehydratase" evidence="2">
    <location>
        <begin position="4"/>
        <end position="174"/>
    </location>
</feature>
<dbReference type="InterPro" id="IPR036291">
    <property type="entry name" value="NAD(P)-bd_dom_sf"/>
</dbReference>
<evidence type="ECO:0000259" key="2">
    <source>
        <dbReference type="Pfam" id="PF01370"/>
    </source>
</evidence>
<dbReference type="EMBL" id="FLUL01000001">
    <property type="protein sequence ID" value="SBW08608.1"/>
    <property type="molecule type" value="Genomic_DNA"/>
</dbReference>
<reference evidence="3" key="1">
    <citation type="submission" date="2016-04" db="EMBL/GenBank/DDBJ databases">
        <authorList>
            <person name="Evans L.H."/>
            <person name="Alamgir A."/>
            <person name="Owens N."/>
            <person name="Weber N.D."/>
            <person name="Virtaneva K."/>
            <person name="Barbian K."/>
            <person name="Babar A."/>
            <person name="Rosenke K."/>
        </authorList>
    </citation>
    <scope>NUCLEOTIDE SEQUENCE</scope>
    <source>
        <strain evidence="3">86-2</strain>
    </source>
</reference>
<dbReference type="InterPro" id="IPR001509">
    <property type="entry name" value="Epimerase_deHydtase"/>
</dbReference>
<organism evidence="3">
    <name type="scientific">uncultured Dysgonomonas sp</name>
    <dbReference type="NCBI Taxonomy" id="206096"/>
    <lineage>
        <taxon>Bacteria</taxon>
        <taxon>Pseudomonadati</taxon>
        <taxon>Bacteroidota</taxon>
        <taxon>Bacteroidia</taxon>
        <taxon>Bacteroidales</taxon>
        <taxon>Dysgonomonadaceae</taxon>
        <taxon>Dysgonomonas</taxon>
        <taxon>environmental samples</taxon>
    </lineage>
</organism>
<dbReference type="RefSeq" id="WP_296952206.1">
    <property type="nucleotide sequence ID" value="NZ_LT599021.1"/>
</dbReference>
<sequence length="317" mass="35450">MKKIAITGAAGNLGGLLAQELQHKENVHLNLLIHKKDVAENLKGKNNVSVFRVDLASPKTLGDVLAGVDVVVHFAGVLFKANPEKFLPTTNTLYFKNLLDAAIQQKVKRVILISFPHVEGECTPNNPATGHLDGQPESMHARTRLEEEKLLFGYGDKYGIEAVSLRVGMVYGKGILMIDAAQWFARHWLLGVWRKPTYIHLISKVDFANATIAAALKPDIKGIYHIGDEGVQTLQQFLDDITAYRGNRKPWRMPVWMIMAAAKGSELFSSLFGTQSPLTVDFVKIGMVSYYGDTRRMRNELLPELKFKTYRDGIELF</sequence>
<dbReference type="Pfam" id="PF01370">
    <property type="entry name" value="Epimerase"/>
    <property type="match status" value="1"/>
</dbReference>
<name>A0A212KAH1_9BACT</name>
<dbReference type="SUPFAM" id="SSF51735">
    <property type="entry name" value="NAD(P)-binding Rossmann-fold domains"/>
    <property type="match status" value="1"/>
</dbReference>
<proteinExistence type="inferred from homology"/>
<dbReference type="AlphaFoldDB" id="A0A212KAH1"/>
<protein>
    <recommendedName>
        <fullName evidence="2">NAD-dependent epimerase/dehydratase domain-containing protein</fullName>
    </recommendedName>
</protein>
<gene>
    <name evidence="3" type="ORF">KL86DYS2_13414</name>
</gene>
<accession>A0A212KAH1</accession>
<comment type="similarity">
    <text evidence="1">Belongs to the NAD(P)-dependent epimerase/dehydratase family.</text>
</comment>
<dbReference type="Gene3D" id="3.40.50.720">
    <property type="entry name" value="NAD(P)-binding Rossmann-like Domain"/>
    <property type="match status" value="1"/>
</dbReference>